<name>A0A1R2CLR0_9CILI</name>
<dbReference type="AlphaFoldDB" id="A0A1R2CLR0"/>
<protein>
    <submittedName>
        <fullName evidence="2">Uncharacterized protein</fullName>
    </submittedName>
</protein>
<feature type="region of interest" description="Disordered" evidence="1">
    <location>
        <begin position="1"/>
        <end position="36"/>
    </location>
</feature>
<evidence type="ECO:0000313" key="2">
    <source>
        <dbReference type="EMBL" id="OMJ89947.1"/>
    </source>
</evidence>
<feature type="compositionally biased region" description="Basic residues" evidence="1">
    <location>
        <begin position="9"/>
        <end position="18"/>
    </location>
</feature>
<evidence type="ECO:0000313" key="3">
    <source>
        <dbReference type="Proteomes" id="UP000187209"/>
    </source>
</evidence>
<proteinExistence type="predicted"/>
<accession>A0A1R2CLR0</accession>
<organism evidence="2 3">
    <name type="scientific">Stentor coeruleus</name>
    <dbReference type="NCBI Taxonomy" id="5963"/>
    <lineage>
        <taxon>Eukaryota</taxon>
        <taxon>Sar</taxon>
        <taxon>Alveolata</taxon>
        <taxon>Ciliophora</taxon>
        <taxon>Postciliodesmatophora</taxon>
        <taxon>Heterotrichea</taxon>
        <taxon>Heterotrichida</taxon>
        <taxon>Stentoridae</taxon>
        <taxon>Stentor</taxon>
    </lineage>
</organism>
<comment type="caution">
    <text evidence="2">The sequence shown here is derived from an EMBL/GenBank/DDBJ whole genome shotgun (WGS) entry which is preliminary data.</text>
</comment>
<dbReference type="Proteomes" id="UP000187209">
    <property type="component" value="Unassembled WGS sequence"/>
</dbReference>
<keyword evidence="3" id="KW-1185">Reference proteome</keyword>
<gene>
    <name evidence="2" type="ORF">SteCoe_7842</name>
</gene>
<reference evidence="2 3" key="1">
    <citation type="submission" date="2016-11" db="EMBL/GenBank/DDBJ databases">
        <title>The macronuclear genome of Stentor coeruleus: a giant cell with tiny introns.</title>
        <authorList>
            <person name="Slabodnick M."/>
            <person name="Ruby J.G."/>
            <person name="Reiff S.B."/>
            <person name="Swart E.C."/>
            <person name="Gosai S."/>
            <person name="Prabakaran S."/>
            <person name="Witkowska E."/>
            <person name="Larue G.E."/>
            <person name="Fisher S."/>
            <person name="Freeman R.M."/>
            <person name="Gunawardena J."/>
            <person name="Chu W."/>
            <person name="Stover N.A."/>
            <person name="Gregory B.D."/>
            <person name="Nowacki M."/>
            <person name="Derisi J."/>
            <person name="Roy S.W."/>
            <person name="Marshall W.F."/>
            <person name="Sood P."/>
        </authorList>
    </citation>
    <scope>NUCLEOTIDE SEQUENCE [LARGE SCALE GENOMIC DNA]</scope>
    <source>
        <strain evidence="2">WM001</strain>
    </source>
</reference>
<dbReference type="EMBL" id="MPUH01000114">
    <property type="protein sequence ID" value="OMJ89947.1"/>
    <property type="molecule type" value="Genomic_DNA"/>
</dbReference>
<sequence>MNNHPNLKSNRKTRKTIKSKTEANSPAKPVKVAKPEKIQPEKVLELPDVEDEYCELSIIYTNDEIFPDKFQRGSEMDLIKSAHQSLIELQIEAKNCLDTSKKVYQGVSKKLRMSGVTHESYYNTSASFQGGKDMLSNLSRSIVQLNQRLSFNEEAFSQQADENACLKNEIKALQEKIREQQFCKLENDGKKISCTGSCLLM</sequence>
<evidence type="ECO:0000256" key="1">
    <source>
        <dbReference type="SAM" id="MobiDB-lite"/>
    </source>
</evidence>